<gene>
    <name evidence="1" type="ORF">TWF970_005036</name>
</gene>
<dbReference type="AlphaFoldDB" id="A0A7C8V7Q2"/>
<evidence type="ECO:0000313" key="1">
    <source>
        <dbReference type="EMBL" id="KAF3277783.1"/>
    </source>
</evidence>
<evidence type="ECO:0000313" key="2">
    <source>
        <dbReference type="Proteomes" id="UP000474640"/>
    </source>
</evidence>
<organism evidence="1 2">
    <name type="scientific">Orbilia oligospora</name>
    <name type="common">Nematode-trapping fungus</name>
    <name type="synonym">Arthrobotrys oligospora</name>
    <dbReference type="NCBI Taxonomy" id="2813651"/>
    <lineage>
        <taxon>Eukaryota</taxon>
        <taxon>Fungi</taxon>
        <taxon>Dikarya</taxon>
        <taxon>Ascomycota</taxon>
        <taxon>Pezizomycotina</taxon>
        <taxon>Orbiliomycetes</taxon>
        <taxon>Orbiliales</taxon>
        <taxon>Orbiliaceae</taxon>
        <taxon>Orbilia</taxon>
    </lineage>
</organism>
<dbReference type="OrthoDB" id="10286147at2759"/>
<sequence>MPVCEGFFVNDVDILIGDGVRSPWSAFRINCYLHSTCLFLDVEILVRTPFTELGRLFFPMARPIARLGHI</sequence>
<proteinExistence type="predicted"/>
<accession>A0A7C8V7Q2</accession>
<protein>
    <submittedName>
        <fullName evidence="1">Uncharacterized protein</fullName>
    </submittedName>
</protein>
<comment type="caution">
    <text evidence="1">The sequence shown here is derived from an EMBL/GenBank/DDBJ whole genome shotgun (WGS) entry which is preliminary data.</text>
</comment>
<dbReference type="Proteomes" id="UP000474640">
    <property type="component" value="Unassembled WGS sequence"/>
</dbReference>
<dbReference type="EMBL" id="JAABOJ010000027">
    <property type="protein sequence ID" value="KAF3277783.1"/>
    <property type="molecule type" value="Genomic_DNA"/>
</dbReference>
<reference evidence="1 2" key="1">
    <citation type="submission" date="2020-01" db="EMBL/GenBank/DDBJ databases">
        <authorList>
            <person name="Palmer J.M."/>
        </authorList>
    </citation>
    <scope>NUCLEOTIDE SEQUENCE [LARGE SCALE GENOMIC DNA]</scope>
    <source>
        <strain evidence="1 2">TWF970</strain>
    </source>
</reference>
<name>A0A7C8V7Q2_ORBOL</name>